<organism evidence="2 3">
    <name type="scientific">Linum trigynum</name>
    <dbReference type="NCBI Taxonomy" id="586398"/>
    <lineage>
        <taxon>Eukaryota</taxon>
        <taxon>Viridiplantae</taxon>
        <taxon>Streptophyta</taxon>
        <taxon>Embryophyta</taxon>
        <taxon>Tracheophyta</taxon>
        <taxon>Spermatophyta</taxon>
        <taxon>Magnoliopsida</taxon>
        <taxon>eudicotyledons</taxon>
        <taxon>Gunneridae</taxon>
        <taxon>Pentapetalae</taxon>
        <taxon>rosids</taxon>
        <taxon>fabids</taxon>
        <taxon>Malpighiales</taxon>
        <taxon>Linaceae</taxon>
        <taxon>Linum</taxon>
    </lineage>
</organism>
<evidence type="ECO:0008006" key="4">
    <source>
        <dbReference type="Google" id="ProtNLM"/>
    </source>
</evidence>
<dbReference type="PANTHER" id="PTHR33402:SF17">
    <property type="entry name" value="VQ MOTIF-CONTAINING PROTEIN 33"/>
    <property type="match status" value="1"/>
</dbReference>
<dbReference type="InterPro" id="IPR039611">
    <property type="entry name" value="VQ_4/11/13/19/31/33"/>
</dbReference>
<feature type="region of interest" description="Disordered" evidence="1">
    <location>
        <begin position="20"/>
        <end position="79"/>
    </location>
</feature>
<feature type="compositionally biased region" description="Pro residues" evidence="1">
    <location>
        <begin position="29"/>
        <end position="49"/>
    </location>
</feature>
<name>A0AAV2GSI0_9ROSI</name>
<dbReference type="AlphaFoldDB" id="A0AAV2GSI0"/>
<dbReference type="EMBL" id="OZ034822">
    <property type="protein sequence ID" value="CAL1413307.1"/>
    <property type="molecule type" value="Genomic_DNA"/>
</dbReference>
<proteinExistence type="predicted"/>
<reference evidence="2 3" key="1">
    <citation type="submission" date="2024-04" db="EMBL/GenBank/DDBJ databases">
        <authorList>
            <person name="Fracassetti M."/>
        </authorList>
    </citation>
    <scope>NUCLEOTIDE SEQUENCE [LARGE SCALE GENOMIC DNA]</scope>
</reference>
<gene>
    <name evidence="2" type="ORF">LTRI10_LOCUS52550</name>
</gene>
<accession>A0AAV2GSI0</accession>
<dbReference type="PANTHER" id="PTHR33402">
    <property type="entry name" value="VQ MOTIF-CONTAINING PROTEIN 11-LIKE"/>
    <property type="match status" value="1"/>
</dbReference>
<evidence type="ECO:0000313" key="3">
    <source>
        <dbReference type="Proteomes" id="UP001497516"/>
    </source>
</evidence>
<dbReference type="Proteomes" id="UP001497516">
    <property type="component" value="Chromosome 9"/>
</dbReference>
<feature type="region of interest" description="Disordered" evidence="1">
    <location>
        <begin position="154"/>
        <end position="173"/>
    </location>
</feature>
<protein>
    <recommendedName>
        <fullName evidence="4">VQ domain-containing protein</fullName>
    </recommendedName>
</protein>
<keyword evidence="3" id="KW-1185">Reference proteome</keyword>
<sequence length="215" mass="23331">MEGNSSNSAVGRALMQIPQLSSKSYKFSPDPPTQPNKPPPQDPLPPPPAMRGITHFPIPPIRSIPNKKQQQQQLYERRSNSFKHSSLMINTLLLGAGRFDFHSNLISSSSPSSASVAEILSPSLLDFPKLTLSPVTPLNQDTFFHNNGALSPYPSSAGNCSSNSSSSSSLEEEDRAIAGKGFFLHLSPVSTPRESEPQLLNLFPLTLPRAEESQP</sequence>
<feature type="compositionally biased region" description="Low complexity" evidence="1">
    <location>
        <begin position="155"/>
        <end position="169"/>
    </location>
</feature>
<evidence type="ECO:0000256" key="1">
    <source>
        <dbReference type="SAM" id="MobiDB-lite"/>
    </source>
</evidence>
<evidence type="ECO:0000313" key="2">
    <source>
        <dbReference type="EMBL" id="CAL1413307.1"/>
    </source>
</evidence>